<keyword evidence="2" id="KW-1185">Reference proteome</keyword>
<dbReference type="GeneID" id="9474256"/>
<reference evidence="2" key="1">
    <citation type="journal article" date="2009" name="Nature">
        <title>Genome sequence and analysis of the Irish potato famine pathogen Phytophthora infestans.</title>
        <authorList>
            <consortium name="The Broad Institute Genome Sequencing Platform"/>
            <person name="Haas B.J."/>
            <person name="Kamoun S."/>
            <person name="Zody M.C."/>
            <person name="Jiang R.H."/>
            <person name="Handsaker R.E."/>
            <person name="Cano L.M."/>
            <person name="Grabherr M."/>
            <person name="Kodira C.D."/>
            <person name="Raffaele S."/>
            <person name="Torto-Alalibo T."/>
            <person name="Bozkurt T.O."/>
            <person name="Ah-Fong A.M."/>
            <person name="Alvarado L."/>
            <person name="Anderson V.L."/>
            <person name="Armstrong M.R."/>
            <person name="Avrova A."/>
            <person name="Baxter L."/>
            <person name="Beynon J."/>
            <person name="Boevink P.C."/>
            <person name="Bollmann S.R."/>
            <person name="Bos J.I."/>
            <person name="Bulone V."/>
            <person name="Cai G."/>
            <person name="Cakir C."/>
            <person name="Carrington J.C."/>
            <person name="Chawner M."/>
            <person name="Conti L."/>
            <person name="Costanzo S."/>
            <person name="Ewan R."/>
            <person name="Fahlgren N."/>
            <person name="Fischbach M.A."/>
            <person name="Fugelstad J."/>
            <person name="Gilroy E.M."/>
            <person name="Gnerre S."/>
            <person name="Green P.J."/>
            <person name="Grenville-Briggs L.J."/>
            <person name="Griffith J."/>
            <person name="Grunwald N.J."/>
            <person name="Horn K."/>
            <person name="Horner N.R."/>
            <person name="Hu C.H."/>
            <person name="Huitema E."/>
            <person name="Jeong D.H."/>
            <person name="Jones A.M."/>
            <person name="Jones J.D."/>
            <person name="Jones R.W."/>
            <person name="Karlsson E.K."/>
            <person name="Kunjeti S.G."/>
            <person name="Lamour K."/>
            <person name="Liu Z."/>
            <person name="Ma L."/>
            <person name="Maclean D."/>
            <person name="Chibucos M.C."/>
            <person name="McDonald H."/>
            <person name="McWalters J."/>
            <person name="Meijer H.J."/>
            <person name="Morgan W."/>
            <person name="Morris P.F."/>
            <person name="Munro C.A."/>
            <person name="O'Neill K."/>
            <person name="Ospina-Giraldo M."/>
            <person name="Pinzon A."/>
            <person name="Pritchard L."/>
            <person name="Ramsahoye B."/>
            <person name="Ren Q."/>
            <person name="Restrepo S."/>
            <person name="Roy S."/>
            <person name="Sadanandom A."/>
            <person name="Savidor A."/>
            <person name="Schornack S."/>
            <person name="Schwartz D.C."/>
            <person name="Schumann U.D."/>
            <person name="Schwessinger B."/>
            <person name="Seyer L."/>
            <person name="Sharpe T."/>
            <person name="Silvar C."/>
            <person name="Song J."/>
            <person name="Studholme D.J."/>
            <person name="Sykes S."/>
            <person name="Thines M."/>
            <person name="van de Vondervoort P.J."/>
            <person name="Phuntumart V."/>
            <person name="Wawra S."/>
            <person name="Weide R."/>
            <person name="Win J."/>
            <person name="Young C."/>
            <person name="Zhou S."/>
            <person name="Fry W."/>
            <person name="Meyers B.C."/>
            <person name="van West P."/>
            <person name="Ristaino J."/>
            <person name="Govers F."/>
            <person name="Birch P.R."/>
            <person name="Whisson S.C."/>
            <person name="Judelson H.S."/>
            <person name="Nusbaum C."/>
        </authorList>
    </citation>
    <scope>NUCLEOTIDE SEQUENCE [LARGE SCALE GENOMIC DNA]</scope>
    <source>
        <strain evidence="2">T30-4</strain>
    </source>
</reference>
<protein>
    <submittedName>
        <fullName evidence="1">Uncharacterized protein</fullName>
    </submittedName>
</protein>
<dbReference type="AlphaFoldDB" id="D0NFG1"/>
<evidence type="ECO:0000313" key="2">
    <source>
        <dbReference type="Proteomes" id="UP000006643"/>
    </source>
</evidence>
<organism evidence="1 2">
    <name type="scientific">Phytophthora infestans (strain T30-4)</name>
    <name type="common">Potato late blight agent</name>
    <dbReference type="NCBI Taxonomy" id="403677"/>
    <lineage>
        <taxon>Eukaryota</taxon>
        <taxon>Sar</taxon>
        <taxon>Stramenopiles</taxon>
        <taxon>Oomycota</taxon>
        <taxon>Peronosporomycetes</taxon>
        <taxon>Peronosporales</taxon>
        <taxon>Peronosporaceae</taxon>
        <taxon>Phytophthora</taxon>
    </lineage>
</organism>
<sequence>MPEKSTAADRSCQLSCPAVEQSTSAVLGARPVSRLSSTNVLVLLADRNHLVLRRNARLVPVPICIYVPRRAPRHATRVVNDARAVTTCAACCSRSRSGLALLVRLPASLALRFAHSDSLRLPVLVYSPLRSRTRSTITPTSYALSTPFTCLVDCYVNRVRSFHSVRTLGRLLRQTSCALPLRLRLPPQFVSGLCSKPQIQK</sequence>
<dbReference type="HOGENOM" id="CLU_1362732_0_0_1"/>
<accession>D0NFG1</accession>
<gene>
    <name evidence="1" type="ORF">PITG_10495</name>
</gene>
<dbReference type="VEuPathDB" id="FungiDB:PITG_10495"/>
<proteinExistence type="predicted"/>
<evidence type="ECO:0000313" key="1">
    <source>
        <dbReference type="EMBL" id="EEY56950.1"/>
    </source>
</evidence>
<dbReference type="InParanoid" id="D0NFG1"/>
<dbReference type="RefSeq" id="XP_002902278.1">
    <property type="nucleotide sequence ID" value="XM_002902232.1"/>
</dbReference>
<dbReference type="EMBL" id="DS028135">
    <property type="protein sequence ID" value="EEY56950.1"/>
    <property type="molecule type" value="Genomic_DNA"/>
</dbReference>
<dbReference type="Proteomes" id="UP000006643">
    <property type="component" value="Unassembled WGS sequence"/>
</dbReference>
<dbReference type="KEGG" id="pif:PITG_10495"/>
<name>D0NFG1_PHYIT</name>